<evidence type="ECO:0000256" key="1">
    <source>
        <dbReference type="ARBA" id="ARBA00022723"/>
    </source>
</evidence>
<dbReference type="FunFam" id="2.60.40.420:FF:000003">
    <property type="entry name" value="Blue copper"/>
    <property type="match status" value="1"/>
</dbReference>
<keyword evidence="2" id="KW-0325">Glycoprotein</keyword>
<feature type="compositionally biased region" description="Pro residues" evidence="3">
    <location>
        <begin position="133"/>
        <end position="146"/>
    </location>
</feature>
<evidence type="ECO:0000313" key="6">
    <source>
        <dbReference type="Proteomes" id="UP000504604"/>
    </source>
</evidence>
<gene>
    <name evidence="7" type="primary">LOC105172036</name>
</gene>
<proteinExistence type="predicted"/>
<evidence type="ECO:0000256" key="4">
    <source>
        <dbReference type="SAM" id="SignalP"/>
    </source>
</evidence>
<dbReference type="GO" id="GO:0005886">
    <property type="term" value="C:plasma membrane"/>
    <property type="evidence" value="ECO:0007669"/>
    <property type="project" value="TreeGrafter"/>
</dbReference>
<dbReference type="InParanoid" id="A0A6I9U4I4"/>
<evidence type="ECO:0000259" key="5">
    <source>
        <dbReference type="PROSITE" id="PS51485"/>
    </source>
</evidence>
<accession>A0A6I9U4I4</accession>
<dbReference type="OrthoDB" id="1903230at2759"/>
<dbReference type="AlphaFoldDB" id="A0A6I9U4I4"/>
<evidence type="ECO:0000256" key="2">
    <source>
        <dbReference type="ARBA" id="ARBA00023180"/>
    </source>
</evidence>
<feature type="compositionally biased region" description="Low complexity" evidence="3">
    <location>
        <begin position="147"/>
        <end position="160"/>
    </location>
</feature>
<keyword evidence="6" id="KW-1185">Reference proteome</keyword>
<reference evidence="7" key="1">
    <citation type="submission" date="2025-08" db="UniProtKB">
        <authorList>
            <consortium name="RefSeq"/>
        </authorList>
    </citation>
    <scope>IDENTIFICATION</scope>
</reference>
<feature type="chain" id="PRO_5026953378" evidence="4">
    <location>
        <begin position="25"/>
        <end position="195"/>
    </location>
</feature>
<keyword evidence="4" id="KW-0732">Signal</keyword>
<feature type="domain" description="Phytocyanin" evidence="5">
    <location>
        <begin position="25"/>
        <end position="126"/>
    </location>
</feature>
<evidence type="ECO:0000256" key="3">
    <source>
        <dbReference type="SAM" id="MobiDB-lite"/>
    </source>
</evidence>
<protein>
    <submittedName>
        <fullName evidence="7">Mavicyanin-like</fullName>
    </submittedName>
</protein>
<dbReference type="Proteomes" id="UP000504604">
    <property type="component" value="Linkage group LG10"/>
</dbReference>
<dbReference type="RefSeq" id="XP_011091678.1">
    <property type="nucleotide sequence ID" value="XM_011093376.1"/>
</dbReference>
<dbReference type="PROSITE" id="PS51485">
    <property type="entry name" value="PHYTOCYANIN"/>
    <property type="match status" value="1"/>
</dbReference>
<name>A0A6I9U4I4_SESIN</name>
<dbReference type="GO" id="GO:0009055">
    <property type="term" value="F:electron transfer activity"/>
    <property type="evidence" value="ECO:0007669"/>
    <property type="project" value="InterPro"/>
</dbReference>
<dbReference type="SUPFAM" id="SSF49503">
    <property type="entry name" value="Cupredoxins"/>
    <property type="match status" value="1"/>
</dbReference>
<dbReference type="InterPro" id="IPR003245">
    <property type="entry name" value="Phytocyanin_dom"/>
</dbReference>
<dbReference type="Gramene" id="SIN_1018941.t">
    <property type="protein sequence ID" value="SIN_1018941.t"/>
    <property type="gene ID" value="SIN_1018941"/>
</dbReference>
<feature type="signal peptide" evidence="4">
    <location>
        <begin position="1"/>
        <end position="24"/>
    </location>
</feature>
<keyword evidence="1" id="KW-0479">Metal-binding</keyword>
<evidence type="ECO:0000313" key="7">
    <source>
        <dbReference type="RefSeq" id="XP_011091678.1"/>
    </source>
</evidence>
<dbReference type="GO" id="GO:0046872">
    <property type="term" value="F:metal ion binding"/>
    <property type="evidence" value="ECO:0007669"/>
    <property type="project" value="UniProtKB-KW"/>
</dbReference>
<organism evidence="6 7">
    <name type="scientific">Sesamum indicum</name>
    <name type="common">Oriental sesame</name>
    <name type="synonym">Sesamum orientale</name>
    <dbReference type="NCBI Taxonomy" id="4182"/>
    <lineage>
        <taxon>Eukaryota</taxon>
        <taxon>Viridiplantae</taxon>
        <taxon>Streptophyta</taxon>
        <taxon>Embryophyta</taxon>
        <taxon>Tracheophyta</taxon>
        <taxon>Spermatophyta</taxon>
        <taxon>Magnoliopsida</taxon>
        <taxon>eudicotyledons</taxon>
        <taxon>Gunneridae</taxon>
        <taxon>Pentapetalae</taxon>
        <taxon>asterids</taxon>
        <taxon>lamiids</taxon>
        <taxon>Lamiales</taxon>
        <taxon>Pedaliaceae</taxon>
        <taxon>Sesamum</taxon>
    </lineage>
</organism>
<dbReference type="InterPro" id="IPR008972">
    <property type="entry name" value="Cupredoxin"/>
</dbReference>
<dbReference type="GeneID" id="105172036"/>
<dbReference type="KEGG" id="sind:105172036"/>
<dbReference type="InterPro" id="IPR039391">
    <property type="entry name" value="Phytocyanin-like"/>
</dbReference>
<dbReference type="Pfam" id="PF02298">
    <property type="entry name" value="Cu_bind_like"/>
    <property type="match status" value="1"/>
</dbReference>
<dbReference type="Gene3D" id="2.60.40.420">
    <property type="entry name" value="Cupredoxins - blue copper proteins"/>
    <property type="match status" value="1"/>
</dbReference>
<feature type="region of interest" description="Disordered" evidence="3">
    <location>
        <begin position="124"/>
        <end position="170"/>
    </location>
</feature>
<sequence>MADYIKSCVVLMFLMMAFLEGSMGAVYKVGDSAGWTNTGVDYEKWASAHTFKVGDTVVFNYDKESNDVTRVTQENYETCNSNDPIETFNSGDDELEYSTPGNFYYICSFPNRCLNNKQKVEINVSPSGNDTTPSPPAGTSPSPPGTSPSSPGTNSTPPAGVCKRNTTASASPRPFNKHLGGLLVFASCALALYLH</sequence>
<dbReference type="PANTHER" id="PTHR33021:SF339">
    <property type="entry name" value="OS07G0570600 PROTEIN"/>
    <property type="match status" value="1"/>
</dbReference>
<dbReference type="PANTHER" id="PTHR33021">
    <property type="entry name" value="BLUE COPPER PROTEIN"/>
    <property type="match status" value="1"/>
</dbReference>